<feature type="compositionally biased region" description="Polar residues" evidence="4">
    <location>
        <begin position="43"/>
        <end position="53"/>
    </location>
</feature>
<dbReference type="Proteomes" id="UP000235965">
    <property type="component" value="Unassembled WGS sequence"/>
</dbReference>
<dbReference type="GO" id="GO:0006355">
    <property type="term" value="P:regulation of DNA-templated transcription"/>
    <property type="evidence" value="ECO:0007669"/>
    <property type="project" value="TreeGrafter"/>
</dbReference>
<dbReference type="STRING" id="105785.A0A2J7RLX4"/>
<keyword evidence="3" id="KW-0862">Zinc</keyword>
<comment type="subcellular location">
    <subcellularLocation>
        <location evidence="1">Nucleus</location>
    </subcellularLocation>
</comment>
<keyword evidence="7" id="KW-1185">Reference proteome</keyword>
<dbReference type="InterPro" id="IPR013087">
    <property type="entry name" value="Znf_C2H2_type"/>
</dbReference>
<sequence length="326" mass="34714">MSPPSMGAGSTLSPIPPHFMHSSSKQFQSSIPLLSPNHHLSPKSLTGSSPSGGKTLTSYSSAAFLLQQESNSLKSIKASNGLCSGGTPLGSNNGNFRNDIDSYLMKASITASNQHHHLYSANEKELLPGFPNTGSKLRPASLLYHHPESVAAYSTLAAAAYPFAANFSTTAAELLVTRAPPPSILTAAANPAAAAAAAVVSASLLPPSFAALSLPAQNVCAKCNISFRMTSDLVYHMRSHHKGDHINSDIMRRRRDQEKLKCPVCSESFRERHHLTRHMTAHQDKEGDMVEEADDGHRNDAGVEAGGRRRITTSAMMVAGHNAVAK</sequence>
<feature type="compositionally biased region" description="Polar residues" evidence="4">
    <location>
        <begin position="21"/>
        <end position="32"/>
    </location>
</feature>
<dbReference type="Pfam" id="PF00096">
    <property type="entry name" value="zf-C2H2"/>
    <property type="match status" value="2"/>
</dbReference>
<proteinExistence type="predicted"/>
<keyword evidence="3" id="KW-0479">Metal-binding</keyword>
<keyword evidence="2" id="KW-0539">Nucleus</keyword>
<dbReference type="SUPFAM" id="SSF57667">
    <property type="entry name" value="beta-beta-alpha zinc fingers"/>
    <property type="match status" value="1"/>
</dbReference>
<dbReference type="PROSITE" id="PS50157">
    <property type="entry name" value="ZINC_FINGER_C2H2_2"/>
    <property type="match status" value="2"/>
</dbReference>
<keyword evidence="3" id="KW-0863">Zinc-finger</keyword>
<evidence type="ECO:0000259" key="5">
    <source>
        <dbReference type="PROSITE" id="PS50157"/>
    </source>
</evidence>
<accession>A0A2J7RLX4</accession>
<dbReference type="EMBL" id="NEVH01002596">
    <property type="protein sequence ID" value="PNF41832.1"/>
    <property type="molecule type" value="Genomic_DNA"/>
</dbReference>
<organism evidence="6 7">
    <name type="scientific">Cryptotermes secundus</name>
    <dbReference type="NCBI Taxonomy" id="105785"/>
    <lineage>
        <taxon>Eukaryota</taxon>
        <taxon>Metazoa</taxon>
        <taxon>Ecdysozoa</taxon>
        <taxon>Arthropoda</taxon>
        <taxon>Hexapoda</taxon>
        <taxon>Insecta</taxon>
        <taxon>Pterygota</taxon>
        <taxon>Neoptera</taxon>
        <taxon>Polyneoptera</taxon>
        <taxon>Dictyoptera</taxon>
        <taxon>Blattodea</taxon>
        <taxon>Blattoidea</taxon>
        <taxon>Termitoidae</taxon>
        <taxon>Kalotermitidae</taxon>
        <taxon>Cryptotermitinae</taxon>
        <taxon>Cryptotermes</taxon>
    </lineage>
</organism>
<evidence type="ECO:0000256" key="3">
    <source>
        <dbReference type="PROSITE-ProRule" id="PRU00042"/>
    </source>
</evidence>
<dbReference type="InterPro" id="IPR052296">
    <property type="entry name" value="TR-Histone_Methyltrans"/>
</dbReference>
<feature type="domain" description="C2H2-type" evidence="5">
    <location>
        <begin position="218"/>
        <end position="246"/>
    </location>
</feature>
<evidence type="ECO:0000313" key="7">
    <source>
        <dbReference type="Proteomes" id="UP000235965"/>
    </source>
</evidence>
<evidence type="ECO:0000256" key="2">
    <source>
        <dbReference type="ARBA" id="ARBA00023242"/>
    </source>
</evidence>
<name>A0A2J7RLX4_9NEOP</name>
<reference evidence="6 7" key="1">
    <citation type="submission" date="2017-12" db="EMBL/GenBank/DDBJ databases">
        <title>Hemimetabolous genomes reveal molecular basis of termite eusociality.</title>
        <authorList>
            <person name="Harrison M.C."/>
            <person name="Jongepier E."/>
            <person name="Robertson H.M."/>
            <person name="Arning N."/>
            <person name="Bitard-Feildel T."/>
            <person name="Chao H."/>
            <person name="Childers C.P."/>
            <person name="Dinh H."/>
            <person name="Doddapaneni H."/>
            <person name="Dugan S."/>
            <person name="Gowin J."/>
            <person name="Greiner C."/>
            <person name="Han Y."/>
            <person name="Hu H."/>
            <person name="Hughes D.S.T."/>
            <person name="Huylmans A.-K."/>
            <person name="Kemena C."/>
            <person name="Kremer L.P.M."/>
            <person name="Lee S.L."/>
            <person name="Lopez-Ezquerra A."/>
            <person name="Mallet L."/>
            <person name="Monroy-Kuhn J.M."/>
            <person name="Moser A."/>
            <person name="Murali S.C."/>
            <person name="Muzny D.M."/>
            <person name="Otani S."/>
            <person name="Piulachs M.-D."/>
            <person name="Poelchau M."/>
            <person name="Qu J."/>
            <person name="Schaub F."/>
            <person name="Wada-Katsumata A."/>
            <person name="Worley K.C."/>
            <person name="Xie Q."/>
            <person name="Ylla G."/>
            <person name="Poulsen M."/>
            <person name="Gibbs R.A."/>
            <person name="Schal C."/>
            <person name="Richards S."/>
            <person name="Belles X."/>
            <person name="Korb J."/>
            <person name="Bornberg-Bauer E."/>
        </authorList>
    </citation>
    <scope>NUCLEOTIDE SEQUENCE [LARGE SCALE GENOMIC DNA]</scope>
    <source>
        <tissue evidence="6">Whole body</tissue>
    </source>
</reference>
<protein>
    <recommendedName>
        <fullName evidence="5">C2H2-type domain-containing protein</fullName>
    </recommendedName>
</protein>
<dbReference type="InterPro" id="IPR036236">
    <property type="entry name" value="Znf_C2H2_sf"/>
</dbReference>
<dbReference type="Gene3D" id="3.30.160.60">
    <property type="entry name" value="Classic Zinc Finger"/>
    <property type="match status" value="1"/>
</dbReference>
<dbReference type="AlphaFoldDB" id="A0A2J7RLX4"/>
<dbReference type="OrthoDB" id="5814089at2759"/>
<dbReference type="GO" id="GO:0008270">
    <property type="term" value="F:zinc ion binding"/>
    <property type="evidence" value="ECO:0007669"/>
    <property type="project" value="UniProtKB-KW"/>
</dbReference>
<dbReference type="SMART" id="SM00355">
    <property type="entry name" value="ZnF_C2H2"/>
    <property type="match status" value="2"/>
</dbReference>
<evidence type="ECO:0000256" key="1">
    <source>
        <dbReference type="ARBA" id="ARBA00004123"/>
    </source>
</evidence>
<dbReference type="PANTHER" id="PTHR16516:SF4">
    <property type="entry name" value="C2H2-TYPE DOMAIN-CONTAINING PROTEIN"/>
    <property type="match status" value="1"/>
</dbReference>
<dbReference type="InParanoid" id="A0A2J7RLX4"/>
<feature type="region of interest" description="Disordered" evidence="4">
    <location>
        <begin position="1"/>
        <end position="53"/>
    </location>
</feature>
<dbReference type="GO" id="GO:0005634">
    <property type="term" value="C:nucleus"/>
    <property type="evidence" value="ECO:0007669"/>
    <property type="project" value="UniProtKB-SubCell"/>
</dbReference>
<evidence type="ECO:0000256" key="4">
    <source>
        <dbReference type="SAM" id="MobiDB-lite"/>
    </source>
</evidence>
<feature type="domain" description="C2H2-type" evidence="5">
    <location>
        <begin position="260"/>
        <end position="287"/>
    </location>
</feature>
<evidence type="ECO:0000313" key="6">
    <source>
        <dbReference type="EMBL" id="PNF41832.1"/>
    </source>
</evidence>
<dbReference type="PANTHER" id="PTHR16516">
    <property type="entry name" value="AGAP007109-PA"/>
    <property type="match status" value="1"/>
</dbReference>
<comment type="caution">
    <text evidence="6">The sequence shown here is derived from an EMBL/GenBank/DDBJ whole genome shotgun (WGS) entry which is preliminary data.</text>
</comment>
<gene>
    <name evidence="6" type="ORF">B7P43_G16622</name>
</gene>
<dbReference type="PROSITE" id="PS00028">
    <property type="entry name" value="ZINC_FINGER_C2H2_1"/>
    <property type="match status" value="2"/>
</dbReference>